<dbReference type="SUPFAM" id="SSF53756">
    <property type="entry name" value="UDP-Glycosyltransferase/glycogen phosphorylase"/>
    <property type="match status" value="1"/>
</dbReference>
<sequence length="479" mass="53230">MADDGSGSRERHDHHFLIVVYGIQSHINPSRALAHRLTRLGVDDSIRATLCLSVSTHRRMFPSSNGADETTDGVISYTPYSDGLDNNSLPKTDEERARGRRVGFESLSSVIGSLAARGLPVTRVICTMVVPSLLDVALEHGIPLVVYWIQPAHVLAAYYHYFHGYGDLIASHAATDPAHEVSLPGLTRPIRVRDLPSFLADTTGSELTRILNDTIRELLEYVDRQRCKILVNTFDGLEPAVLAEMKRRLDVFVVGPMVGSSTEARLDLFKHDDVDRKRYMDWLDAQPEKSVVYVSFGSISKYKKQQMEEIVQGLKQCGRPYLLVVRKDGLEEDMMGYILESVQDQGMVVEWCNQLEVLSHTAVGCFVTHCGWNSTLEAVASGVPIIGVPNVSDQPTIAYLVEEEWLIGTKVERNSEGILTRKELARCIELIMGEGAKAINITERTKALKRLAQEAAVVGGQAERNLLYFLSSSCISCER</sequence>
<dbReference type="PANTHER" id="PTHR11926:SF1534">
    <property type="entry name" value="GLYCOSYLTRANSFERASE"/>
    <property type="match status" value="1"/>
</dbReference>
<comment type="similarity">
    <text evidence="1 3">Belongs to the UDP-glycosyltransferase family.</text>
</comment>
<dbReference type="GO" id="GO:0080044">
    <property type="term" value="F:quercetin 7-O-glucosyltransferase activity"/>
    <property type="evidence" value="ECO:0007669"/>
    <property type="project" value="TreeGrafter"/>
</dbReference>
<name>A0AAV5D9G8_ELECO</name>
<organism evidence="5 6">
    <name type="scientific">Eleusine coracana subsp. coracana</name>
    <dbReference type="NCBI Taxonomy" id="191504"/>
    <lineage>
        <taxon>Eukaryota</taxon>
        <taxon>Viridiplantae</taxon>
        <taxon>Streptophyta</taxon>
        <taxon>Embryophyta</taxon>
        <taxon>Tracheophyta</taxon>
        <taxon>Spermatophyta</taxon>
        <taxon>Magnoliopsida</taxon>
        <taxon>Liliopsida</taxon>
        <taxon>Poales</taxon>
        <taxon>Poaceae</taxon>
        <taxon>PACMAD clade</taxon>
        <taxon>Chloridoideae</taxon>
        <taxon>Cynodonteae</taxon>
        <taxon>Eleusininae</taxon>
        <taxon>Eleusine</taxon>
    </lineage>
</organism>
<dbReference type="GO" id="GO:0080043">
    <property type="term" value="F:quercetin 3-O-glucosyltransferase activity"/>
    <property type="evidence" value="ECO:0007669"/>
    <property type="project" value="TreeGrafter"/>
</dbReference>
<evidence type="ECO:0000256" key="1">
    <source>
        <dbReference type="ARBA" id="ARBA00009995"/>
    </source>
</evidence>
<evidence type="ECO:0000313" key="6">
    <source>
        <dbReference type="Proteomes" id="UP001054889"/>
    </source>
</evidence>
<evidence type="ECO:0000256" key="4">
    <source>
        <dbReference type="RuleBase" id="RU362057"/>
    </source>
</evidence>
<reference evidence="5" key="1">
    <citation type="journal article" date="2018" name="DNA Res.">
        <title>Multiple hybrid de novo genome assembly of finger millet, an orphan allotetraploid crop.</title>
        <authorList>
            <person name="Hatakeyama M."/>
            <person name="Aluri S."/>
            <person name="Balachadran M.T."/>
            <person name="Sivarajan S.R."/>
            <person name="Patrignani A."/>
            <person name="Gruter S."/>
            <person name="Poveda L."/>
            <person name="Shimizu-Inatsugi R."/>
            <person name="Baeten J."/>
            <person name="Francoijs K.J."/>
            <person name="Nataraja K.N."/>
            <person name="Reddy Y.A.N."/>
            <person name="Phadnis S."/>
            <person name="Ravikumar R.L."/>
            <person name="Schlapbach R."/>
            <person name="Sreeman S.M."/>
            <person name="Shimizu K.K."/>
        </authorList>
    </citation>
    <scope>NUCLEOTIDE SEQUENCE</scope>
</reference>
<dbReference type="Proteomes" id="UP001054889">
    <property type="component" value="Unassembled WGS sequence"/>
</dbReference>
<dbReference type="InterPro" id="IPR035595">
    <property type="entry name" value="UDP_glycos_trans_CS"/>
</dbReference>
<evidence type="ECO:0000256" key="2">
    <source>
        <dbReference type="ARBA" id="ARBA00022679"/>
    </source>
</evidence>
<gene>
    <name evidence="5" type="primary">ga24809</name>
    <name evidence="5" type="ORF">PR202_ga24809</name>
</gene>
<dbReference type="FunFam" id="3.40.50.2000:FF:000019">
    <property type="entry name" value="Glycosyltransferase"/>
    <property type="match status" value="1"/>
</dbReference>
<accession>A0AAV5D9G8</accession>
<evidence type="ECO:0000313" key="5">
    <source>
        <dbReference type="EMBL" id="GJN07021.1"/>
    </source>
</evidence>
<dbReference type="PANTHER" id="PTHR11926">
    <property type="entry name" value="GLUCOSYL/GLUCURONOSYL TRANSFERASES"/>
    <property type="match status" value="1"/>
</dbReference>
<dbReference type="PROSITE" id="PS00375">
    <property type="entry name" value="UDPGT"/>
    <property type="match status" value="1"/>
</dbReference>
<comment type="caution">
    <text evidence="5">The sequence shown here is derived from an EMBL/GenBank/DDBJ whole genome shotgun (WGS) entry which is preliminary data.</text>
</comment>
<dbReference type="InterPro" id="IPR002213">
    <property type="entry name" value="UDP_glucos_trans"/>
</dbReference>
<dbReference type="EMBL" id="BQKI01000013">
    <property type="protein sequence ID" value="GJN07021.1"/>
    <property type="molecule type" value="Genomic_DNA"/>
</dbReference>
<keyword evidence="2 3" id="KW-0808">Transferase</keyword>
<dbReference type="AlphaFoldDB" id="A0AAV5D9G8"/>
<protein>
    <recommendedName>
        <fullName evidence="4">Glycosyltransferase</fullName>
        <ecNumber evidence="4">2.4.1.-</ecNumber>
    </recommendedName>
</protein>
<dbReference type="EC" id="2.4.1.-" evidence="4"/>
<proteinExistence type="inferred from homology"/>
<dbReference type="Gene3D" id="3.40.50.2000">
    <property type="entry name" value="Glycogen Phosphorylase B"/>
    <property type="match status" value="2"/>
</dbReference>
<dbReference type="Pfam" id="PF00201">
    <property type="entry name" value="UDPGT"/>
    <property type="match status" value="1"/>
</dbReference>
<dbReference type="CDD" id="cd03784">
    <property type="entry name" value="GT1_Gtf-like"/>
    <property type="match status" value="1"/>
</dbReference>
<evidence type="ECO:0000256" key="3">
    <source>
        <dbReference type="RuleBase" id="RU003718"/>
    </source>
</evidence>
<reference evidence="5" key="2">
    <citation type="submission" date="2021-12" db="EMBL/GenBank/DDBJ databases">
        <title>Resequencing data analysis of finger millet.</title>
        <authorList>
            <person name="Hatakeyama M."/>
            <person name="Aluri S."/>
            <person name="Balachadran M.T."/>
            <person name="Sivarajan S.R."/>
            <person name="Poveda L."/>
            <person name="Shimizu-Inatsugi R."/>
            <person name="Schlapbach R."/>
            <person name="Sreeman S.M."/>
            <person name="Shimizu K.K."/>
        </authorList>
    </citation>
    <scope>NUCLEOTIDE SEQUENCE</scope>
</reference>
<keyword evidence="6" id="KW-1185">Reference proteome</keyword>
<keyword evidence="3" id="KW-0328">Glycosyltransferase</keyword>